<organism evidence="2 3">
    <name type="scientific">Marivirga sericea</name>
    <dbReference type="NCBI Taxonomy" id="1028"/>
    <lineage>
        <taxon>Bacteria</taxon>
        <taxon>Pseudomonadati</taxon>
        <taxon>Bacteroidota</taxon>
        <taxon>Cytophagia</taxon>
        <taxon>Cytophagales</taxon>
        <taxon>Marivirgaceae</taxon>
        <taxon>Marivirga</taxon>
    </lineage>
</organism>
<proteinExistence type="predicted"/>
<evidence type="ECO:0000259" key="1">
    <source>
        <dbReference type="Pfam" id="PF13568"/>
    </source>
</evidence>
<name>A0A1X7ILV6_9BACT</name>
<reference evidence="3" key="1">
    <citation type="submission" date="2017-04" db="EMBL/GenBank/DDBJ databases">
        <authorList>
            <person name="Varghese N."/>
            <person name="Submissions S."/>
        </authorList>
    </citation>
    <scope>NUCLEOTIDE SEQUENCE [LARGE SCALE GENOMIC DNA]</scope>
    <source>
        <strain evidence="3">DSM 4125</strain>
    </source>
</reference>
<dbReference type="OrthoDB" id="952442at2"/>
<feature type="domain" description="Outer membrane protein beta-barrel" evidence="1">
    <location>
        <begin position="192"/>
        <end position="368"/>
    </location>
</feature>
<sequence length="395" mass="46022">MNDFIRLIIISSICFISSIYLNAQSNFLDGFYINKQGDTINTKLYYYSGSNSYRIFETLSEDGNITTYLPKDVIGYGYKNDASFSSNVIDTLFLQNVIKGAISLYEKQNIYYISTKDTVYQIKNSSKLEERSGKTYITNQDIWKGQLYYLAKNDLDLRELIDRLYFRKEDLKKFVIQLNIKNQHNYTDLDIQNNLNKFNWGLRIGQQFNRLTKNSGGYYPDINDIYISQSQTISLFATYNVPEFSKSLSFNTELLLSQIKYSGSRIDSNSSPVNQYETNFNYIQISTPIYLTYRLNQNSLFLNVLAGVNTQFNINDEYITKRTTIIGQYEQESVEQPFAPYNFQPGFLLGLSVGLQLKEIEIGIDTRYIRFSKLNKELNLFVNQQHINSGFYIKF</sequence>
<dbReference type="Proteomes" id="UP000193804">
    <property type="component" value="Unassembled WGS sequence"/>
</dbReference>
<dbReference type="EMBL" id="FXAW01000001">
    <property type="protein sequence ID" value="SMG15547.1"/>
    <property type="molecule type" value="Genomic_DNA"/>
</dbReference>
<evidence type="ECO:0000313" key="2">
    <source>
        <dbReference type="EMBL" id="SMG15547.1"/>
    </source>
</evidence>
<dbReference type="Pfam" id="PF13568">
    <property type="entry name" value="OMP_b-brl_2"/>
    <property type="match status" value="1"/>
</dbReference>
<dbReference type="RefSeq" id="WP_085515760.1">
    <property type="nucleotide sequence ID" value="NZ_FXAW01000001.1"/>
</dbReference>
<protein>
    <recommendedName>
        <fullName evidence="1">Outer membrane protein beta-barrel domain-containing protein</fullName>
    </recommendedName>
</protein>
<accession>A0A1X7ILV6</accession>
<gene>
    <name evidence="2" type="ORF">SAMN05661096_00782</name>
</gene>
<keyword evidence="3" id="KW-1185">Reference proteome</keyword>
<evidence type="ECO:0000313" key="3">
    <source>
        <dbReference type="Proteomes" id="UP000193804"/>
    </source>
</evidence>
<dbReference type="AlphaFoldDB" id="A0A1X7ILV6"/>
<dbReference type="STRING" id="1028.SAMN05661096_00782"/>
<dbReference type="InterPro" id="IPR025665">
    <property type="entry name" value="Beta-barrel_OMP_2"/>
</dbReference>